<dbReference type="SUPFAM" id="SSF101874">
    <property type="entry name" value="YceI-like"/>
    <property type="match status" value="1"/>
</dbReference>
<dbReference type="InterPro" id="IPR027016">
    <property type="entry name" value="UCP029811"/>
</dbReference>
<organism evidence="2">
    <name type="scientific">marine metagenome</name>
    <dbReference type="NCBI Taxonomy" id="408172"/>
    <lineage>
        <taxon>unclassified sequences</taxon>
        <taxon>metagenomes</taxon>
        <taxon>ecological metagenomes</taxon>
    </lineage>
</organism>
<dbReference type="AlphaFoldDB" id="A0A381NJ99"/>
<dbReference type="SMART" id="SM00867">
    <property type="entry name" value="YceI"/>
    <property type="match status" value="1"/>
</dbReference>
<name>A0A381NJ99_9ZZZZ</name>
<dbReference type="Gene3D" id="2.40.128.110">
    <property type="entry name" value="Lipid/polyisoprenoid-binding, YceI-like"/>
    <property type="match status" value="1"/>
</dbReference>
<feature type="domain" description="Lipid/polyisoprenoid-binding YceI-like" evidence="1">
    <location>
        <begin position="32"/>
        <end position="201"/>
    </location>
</feature>
<accession>A0A381NJ99</accession>
<evidence type="ECO:0000313" key="2">
    <source>
        <dbReference type="EMBL" id="SUZ54194.1"/>
    </source>
</evidence>
<dbReference type="PIRSF" id="PIRSF029811">
    <property type="entry name" value="UCP029811"/>
    <property type="match status" value="1"/>
</dbReference>
<dbReference type="InterPro" id="IPR007372">
    <property type="entry name" value="Lipid/polyisoprenoid-bd_YceI"/>
</dbReference>
<evidence type="ECO:0000259" key="1">
    <source>
        <dbReference type="SMART" id="SM00867"/>
    </source>
</evidence>
<dbReference type="EMBL" id="UINC01000374">
    <property type="protein sequence ID" value="SUZ54194.1"/>
    <property type="molecule type" value="Genomic_DNA"/>
</dbReference>
<sequence>MIFYKINMFRSVIKIPLYFCVLFLFSTPAFPDWNLVNEESRINFISIKASDIAEIHTFKDLSGNVKNNGEAQVIINLASLETLIPIRNERMANLLFETKLYPTATFKLGVDLQTILLTEVGKSLDFTFTGILELKSKQFSMPIKLSVTRLGDRSFSVTSSKPLLLNADRLGLSNGIESLRVIAGLPSISKSVPVTFSLIFRQ</sequence>
<dbReference type="InterPro" id="IPR036761">
    <property type="entry name" value="TTHA0802/YceI-like_sf"/>
</dbReference>
<gene>
    <name evidence="2" type="ORF">METZ01_LOCUS7048</name>
</gene>
<reference evidence="2" key="1">
    <citation type="submission" date="2018-05" db="EMBL/GenBank/DDBJ databases">
        <authorList>
            <person name="Lanie J.A."/>
            <person name="Ng W.-L."/>
            <person name="Kazmierczak K.M."/>
            <person name="Andrzejewski T.M."/>
            <person name="Davidsen T.M."/>
            <person name="Wayne K.J."/>
            <person name="Tettelin H."/>
            <person name="Glass J.I."/>
            <person name="Rusch D."/>
            <person name="Podicherti R."/>
            <person name="Tsui H.-C.T."/>
            <person name="Winkler M.E."/>
        </authorList>
    </citation>
    <scope>NUCLEOTIDE SEQUENCE</scope>
</reference>
<dbReference type="Pfam" id="PF04264">
    <property type="entry name" value="YceI"/>
    <property type="match status" value="1"/>
</dbReference>
<proteinExistence type="predicted"/>
<protein>
    <recommendedName>
        <fullName evidence="1">Lipid/polyisoprenoid-binding YceI-like domain-containing protein</fullName>
    </recommendedName>
</protein>